<dbReference type="RefSeq" id="WP_165232886.1">
    <property type="nucleotide sequence ID" value="NZ_CP049257.1"/>
</dbReference>
<reference evidence="2 3" key="1">
    <citation type="submission" date="2020-02" db="EMBL/GenBank/DDBJ databases">
        <title>Full genome sequence of Nocardioides sp. R-3366.</title>
        <authorList>
            <person name="Im W.-T."/>
        </authorList>
    </citation>
    <scope>NUCLEOTIDE SEQUENCE [LARGE SCALE GENOMIC DNA]</scope>
    <source>
        <strain evidence="2 3">R-3366</strain>
    </source>
</reference>
<dbReference type="EMBL" id="CP049257">
    <property type="protein sequence ID" value="QIG43411.1"/>
    <property type="molecule type" value="Genomic_DNA"/>
</dbReference>
<proteinExistence type="predicted"/>
<evidence type="ECO:0000313" key="2">
    <source>
        <dbReference type="EMBL" id="QIG43411.1"/>
    </source>
</evidence>
<gene>
    <name evidence="2" type="ORF">G5V58_12120</name>
</gene>
<dbReference type="InterPro" id="IPR021522">
    <property type="entry name" value="MctB"/>
</dbReference>
<dbReference type="GO" id="GO:0055070">
    <property type="term" value="P:copper ion homeostasis"/>
    <property type="evidence" value="ECO:0007669"/>
    <property type="project" value="InterPro"/>
</dbReference>
<feature type="region of interest" description="Disordered" evidence="1">
    <location>
        <begin position="31"/>
        <end position="54"/>
    </location>
</feature>
<keyword evidence="3" id="KW-1185">Reference proteome</keyword>
<accession>A0A6G6WDI7</accession>
<evidence type="ECO:0000256" key="1">
    <source>
        <dbReference type="SAM" id="MobiDB-lite"/>
    </source>
</evidence>
<dbReference type="Pfam" id="PF11382">
    <property type="entry name" value="MctB"/>
    <property type="match status" value="1"/>
</dbReference>
<feature type="compositionally biased region" description="Low complexity" evidence="1">
    <location>
        <begin position="39"/>
        <end position="48"/>
    </location>
</feature>
<dbReference type="AlphaFoldDB" id="A0A6G6WDI7"/>
<dbReference type="KEGG" id="nano:G5V58_12120"/>
<organism evidence="2 3">
    <name type="scientific">Nocardioides anomalus</name>
    <dbReference type="NCBI Taxonomy" id="2712223"/>
    <lineage>
        <taxon>Bacteria</taxon>
        <taxon>Bacillati</taxon>
        <taxon>Actinomycetota</taxon>
        <taxon>Actinomycetes</taxon>
        <taxon>Propionibacteriales</taxon>
        <taxon>Nocardioidaceae</taxon>
        <taxon>Nocardioides</taxon>
    </lineage>
</organism>
<protein>
    <submittedName>
        <fullName evidence="2">Copper transporter</fullName>
    </submittedName>
</protein>
<sequence length="304" mass="29907">MITLRQHVASLVAVFLALAVGIVLGGGPLAGDDDDTDSARGSAAASGADRPESSAADTTYAEAFAAAGAARLYANGLDTHATAILALPGADDSQVEALNAQVLAAGGSVTGTYTVSDTLLDPEQRDDVEDTTSQLATSLGDPRVPTDTWGYDTVGTLLALAMSTTQPSSVRADLAAVTVRTALADAGLLQSPTDVRNAPLVLVVLPPGQDDGGASLAARTVLAGVVNGVGAQSAGVVVVGDTDSADDGELAALRESDLGERISTVDGTDTALGQVTAVLALIAVINGTSGAFGASGADGAVPLA</sequence>
<dbReference type="Proteomes" id="UP000502996">
    <property type="component" value="Chromosome"/>
</dbReference>
<name>A0A6G6WDI7_9ACTN</name>
<evidence type="ECO:0000313" key="3">
    <source>
        <dbReference type="Proteomes" id="UP000502996"/>
    </source>
</evidence>
<dbReference type="GO" id="GO:0016020">
    <property type="term" value="C:membrane"/>
    <property type="evidence" value="ECO:0007669"/>
    <property type="project" value="InterPro"/>
</dbReference>